<accession>A0A8H7BI86</accession>
<keyword evidence="1" id="KW-0812">Transmembrane</keyword>
<protein>
    <submittedName>
        <fullName evidence="2">Uncharacterized protein</fullName>
    </submittedName>
</protein>
<evidence type="ECO:0000313" key="2">
    <source>
        <dbReference type="EMBL" id="KAF7679991.1"/>
    </source>
</evidence>
<name>A0A8H7BI86_9PLEO</name>
<proteinExistence type="predicted"/>
<evidence type="ECO:0000313" key="3">
    <source>
        <dbReference type="Proteomes" id="UP000596902"/>
    </source>
</evidence>
<dbReference type="EMBL" id="JAAABM010000002">
    <property type="protein sequence ID" value="KAF7679991.1"/>
    <property type="molecule type" value="Genomic_DNA"/>
</dbReference>
<reference evidence="2" key="2">
    <citation type="submission" date="2020-08" db="EMBL/GenBank/DDBJ databases">
        <title>Draft Genome Sequence of Cumin Blight Pathogen Alternaria burnsii.</title>
        <authorList>
            <person name="Feng Z."/>
        </authorList>
    </citation>
    <scope>NUCLEOTIDE SEQUENCE</scope>
    <source>
        <strain evidence="2">CBS107.38</strain>
    </source>
</reference>
<dbReference type="GeneID" id="62199867"/>
<dbReference type="AlphaFoldDB" id="A0A8H7BI86"/>
<reference evidence="2" key="1">
    <citation type="submission" date="2020-01" db="EMBL/GenBank/DDBJ databases">
        <authorList>
            <person name="Feng Z.H.Z."/>
        </authorList>
    </citation>
    <scope>NUCLEOTIDE SEQUENCE</scope>
    <source>
        <strain evidence="2">CBS107.38</strain>
    </source>
</reference>
<keyword evidence="1" id="KW-0472">Membrane</keyword>
<keyword evidence="1" id="KW-1133">Transmembrane helix</keyword>
<organism evidence="2 3">
    <name type="scientific">Alternaria burnsii</name>
    <dbReference type="NCBI Taxonomy" id="1187904"/>
    <lineage>
        <taxon>Eukaryota</taxon>
        <taxon>Fungi</taxon>
        <taxon>Dikarya</taxon>
        <taxon>Ascomycota</taxon>
        <taxon>Pezizomycotina</taxon>
        <taxon>Dothideomycetes</taxon>
        <taxon>Pleosporomycetidae</taxon>
        <taxon>Pleosporales</taxon>
        <taxon>Pleosporineae</taxon>
        <taxon>Pleosporaceae</taxon>
        <taxon>Alternaria</taxon>
        <taxon>Alternaria sect. Alternaria</taxon>
    </lineage>
</organism>
<sequence>MVTVLIPVGTEIASQTISRLLIVGAPLTRSIALHSLSDLFIPHTLSVRRLDARTTAFITFLFHTLFAELYILSLLPHRTHC</sequence>
<keyword evidence="3" id="KW-1185">Reference proteome</keyword>
<dbReference type="Proteomes" id="UP000596902">
    <property type="component" value="Unassembled WGS sequence"/>
</dbReference>
<comment type="caution">
    <text evidence="2">The sequence shown here is derived from an EMBL/GenBank/DDBJ whole genome shotgun (WGS) entry which is preliminary data.</text>
</comment>
<gene>
    <name evidence="2" type="ORF">GT037_001642</name>
</gene>
<evidence type="ECO:0000256" key="1">
    <source>
        <dbReference type="SAM" id="Phobius"/>
    </source>
</evidence>
<feature type="transmembrane region" description="Helical" evidence="1">
    <location>
        <begin position="55"/>
        <end position="75"/>
    </location>
</feature>
<dbReference type="RefSeq" id="XP_038789981.1">
    <property type="nucleotide sequence ID" value="XM_038926689.1"/>
</dbReference>